<dbReference type="PANTHER" id="PTHR43072">
    <property type="entry name" value="N-ACETYLTRANSFERASE"/>
    <property type="match status" value="1"/>
</dbReference>
<dbReference type="SUPFAM" id="SSF55729">
    <property type="entry name" value="Acyl-CoA N-acyltransferases (Nat)"/>
    <property type="match status" value="1"/>
</dbReference>
<evidence type="ECO:0000313" key="5">
    <source>
        <dbReference type="Proteomes" id="UP001187682"/>
    </source>
</evidence>
<dbReference type="PROSITE" id="PS51186">
    <property type="entry name" value="GNAT"/>
    <property type="match status" value="1"/>
</dbReference>
<accession>A0AAE8MVN9</accession>
<dbReference type="EMBL" id="ONZQ02000003">
    <property type="protein sequence ID" value="SPO00081.1"/>
    <property type="molecule type" value="Genomic_DNA"/>
</dbReference>
<gene>
    <name evidence="4" type="ORF">DNG_02933</name>
</gene>
<proteinExistence type="predicted"/>
<sequence length="199" mass="21571">MTPPRIPDYEIRAAREGDLPAIMEIGNHYILNTVLTFALEPRKLADFTSTYDSIASKGFPYIVAASTGSSSPPTILGYASASQFRATLGAYEHTAEISLYCHPSYKGGGVGTRLLGNLLGALRNPSAHAGCFPGAERGVEPRVVKQVLAVMAVDELAEGNGLGLRDYYVRNGFEPSGHLKRVGFKFGRWIDTMYLQLTL</sequence>
<dbReference type="InterPro" id="IPR016181">
    <property type="entry name" value="Acyl_CoA_acyltransferase"/>
</dbReference>
<evidence type="ECO:0000313" key="4">
    <source>
        <dbReference type="EMBL" id="SPO00081.1"/>
    </source>
</evidence>
<comment type="caution">
    <text evidence="4">The sequence shown here is derived from an EMBL/GenBank/DDBJ whole genome shotgun (WGS) entry which is preliminary data.</text>
</comment>
<dbReference type="InterPro" id="IPR000182">
    <property type="entry name" value="GNAT_dom"/>
</dbReference>
<reference evidence="4" key="1">
    <citation type="submission" date="2018-03" db="EMBL/GenBank/DDBJ databases">
        <authorList>
            <person name="Guldener U."/>
        </authorList>
    </citation>
    <scope>NUCLEOTIDE SEQUENCE</scope>
</reference>
<keyword evidence="2" id="KW-0012">Acyltransferase</keyword>
<keyword evidence="1" id="KW-0808">Transferase</keyword>
<dbReference type="PANTHER" id="PTHR43072:SF23">
    <property type="entry name" value="UPF0039 PROTEIN C11D3.02C"/>
    <property type="match status" value="1"/>
</dbReference>
<evidence type="ECO:0000256" key="1">
    <source>
        <dbReference type="ARBA" id="ARBA00022679"/>
    </source>
</evidence>
<feature type="domain" description="N-acetyltransferase" evidence="3">
    <location>
        <begin position="9"/>
        <end position="199"/>
    </location>
</feature>
<dbReference type="Proteomes" id="UP001187682">
    <property type="component" value="Unassembled WGS sequence"/>
</dbReference>
<dbReference type="Pfam" id="PF00583">
    <property type="entry name" value="Acetyltransf_1"/>
    <property type="match status" value="1"/>
</dbReference>
<organism evidence="4 5">
    <name type="scientific">Cephalotrichum gorgonifer</name>
    <dbReference type="NCBI Taxonomy" id="2041049"/>
    <lineage>
        <taxon>Eukaryota</taxon>
        <taxon>Fungi</taxon>
        <taxon>Dikarya</taxon>
        <taxon>Ascomycota</taxon>
        <taxon>Pezizomycotina</taxon>
        <taxon>Sordariomycetes</taxon>
        <taxon>Hypocreomycetidae</taxon>
        <taxon>Microascales</taxon>
        <taxon>Microascaceae</taxon>
        <taxon>Cephalotrichum</taxon>
    </lineage>
</organism>
<name>A0AAE8MVN9_9PEZI</name>
<protein>
    <recommendedName>
        <fullName evidence="3">N-acetyltransferase domain-containing protein</fullName>
    </recommendedName>
</protein>
<dbReference type="Gene3D" id="3.40.630.30">
    <property type="match status" value="1"/>
</dbReference>
<evidence type="ECO:0000256" key="2">
    <source>
        <dbReference type="ARBA" id="ARBA00023315"/>
    </source>
</evidence>
<dbReference type="GO" id="GO:0016747">
    <property type="term" value="F:acyltransferase activity, transferring groups other than amino-acyl groups"/>
    <property type="evidence" value="ECO:0007669"/>
    <property type="project" value="InterPro"/>
</dbReference>
<keyword evidence="5" id="KW-1185">Reference proteome</keyword>
<dbReference type="AlphaFoldDB" id="A0AAE8MVN9"/>
<evidence type="ECO:0000259" key="3">
    <source>
        <dbReference type="PROSITE" id="PS51186"/>
    </source>
</evidence>